<name>A0ABR4WYC6_9ACTN</name>
<evidence type="ECO:0000256" key="2">
    <source>
        <dbReference type="ARBA" id="ARBA00023326"/>
    </source>
</evidence>
<evidence type="ECO:0000259" key="4">
    <source>
        <dbReference type="PROSITE" id="PS50853"/>
    </source>
</evidence>
<dbReference type="EMBL" id="JPMV01000046">
    <property type="protein sequence ID" value="KGI79384.1"/>
    <property type="molecule type" value="Genomic_DNA"/>
</dbReference>
<dbReference type="SUPFAM" id="SSF51445">
    <property type="entry name" value="(Trans)glycosidases"/>
    <property type="match status" value="1"/>
</dbReference>
<dbReference type="RefSeq" id="WP_043578934.1">
    <property type="nucleotide sequence ID" value="NZ_KN214181.1"/>
</dbReference>
<comment type="caution">
    <text evidence="5">The sequence shown here is derived from an EMBL/GenBank/DDBJ whole genome shotgun (WGS) entry which is preliminary data.</text>
</comment>
<evidence type="ECO:0000256" key="1">
    <source>
        <dbReference type="ARBA" id="ARBA00023295"/>
    </source>
</evidence>
<dbReference type="InterPro" id="IPR017853">
    <property type="entry name" value="GH"/>
</dbReference>
<dbReference type="Proteomes" id="UP000029737">
    <property type="component" value="Unassembled WGS sequence"/>
</dbReference>
<keyword evidence="2" id="KW-0119">Carbohydrate metabolism</keyword>
<dbReference type="Pfam" id="PF00041">
    <property type="entry name" value="fn3"/>
    <property type="match status" value="1"/>
</dbReference>
<accession>A0ABR4WYC6</accession>
<dbReference type="PANTHER" id="PTHR42976:SF1">
    <property type="entry name" value="GH18 DOMAIN-CONTAINING PROTEIN-RELATED"/>
    <property type="match status" value="1"/>
</dbReference>
<keyword evidence="1" id="KW-0326">Glycosidase</keyword>
<keyword evidence="1" id="KW-0378">Hydrolase</keyword>
<dbReference type="InterPro" id="IPR036116">
    <property type="entry name" value="FN3_sf"/>
</dbReference>
<feature type="region of interest" description="Disordered" evidence="3">
    <location>
        <begin position="592"/>
        <end position="613"/>
    </location>
</feature>
<dbReference type="Gene3D" id="2.60.40.10">
    <property type="entry name" value="Immunoglobulins"/>
    <property type="match status" value="2"/>
</dbReference>
<proteinExistence type="predicted"/>
<feature type="domain" description="Fibronectin type-III" evidence="4">
    <location>
        <begin position="98"/>
        <end position="190"/>
    </location>
</feature>
<dbReference type="SUPFAM" id="SSF49265">
    <property type="entry name" value="Fibronectin type III"/>
    <property type="match status" value="1"/>
</dbReference>
<evidence type="ECO:0000256" key="3">
    <source>
        <dbReference type="SAM" id="MobiDB-lite"/>
    </source>
</evidence>
<sequence>MAAPKPTHPQNHPQGNGWHMLTWDAVSGVDDHGYESEYEWGGGRQNEPRSVLFPCSTGATAWCRIRNHVNGTPSDWVTVTINSSGEIIDPDPEQPPKPPSGLHLVSTNIQEGTATVGWDEPTDAEYWEILLENHWSQWQRADRVRYTFYDLYLGSEYGYRVRAVRTTSSGATLRSAPTRDQFTFDDVPPPERTPAPPENLRVIDVQATSASATWDTPASTPVEIDYYWINYVPAGGEGTSDTTVTTRYPMQRLSPSTRYRVQVRSHGVNGAWSDPVVDSFTTREKTDPPPPPPGGWPTSAPFVDATHWPTPRLRKWFHQWGVGGFFLGFWTAKEKSGGYHLTWGGYDSAFDKYEPLPDDEFTGTDGRTHSSLATNSQYLQWLTRDIQSEGGVIIPSVGGAAGHPLEQHPEVDLDDAANEYVEALDNYNTTYLDFDIEGSALTSEDQRRRHVTVLTKIRSRRPDIQISHTFAVDIDGYNHHTQSLVAEMTRQGYVPDIVMGMLMEMRVAEDGSYYTSLKRTAEAMVAANSAAFGWSTEESWHRAGLCPMFGANNGVANDARKVTTVKHMRRVISEIARPHEVAVVSGWSANRDYHTANPHQKQEQTPSCPPGPPYPSIYSCTHVEQEHSEFSKIAATYVPAGRA</sequence>
<feature type="domain" description="Fibronectin type-III" evidence="4">
    <location>
        <begin position="196"/>
        <end position="285"/>
    </location>
</feature>
<gene>
    <name evidence="5" type="ORF">IL38_24115</name>
</gene>
<dbReference type="Gene3D" id="3.20.20.80">
    <property type="entry name" value="Glycosidases"/>
    <property type="match status" value="1"/>
</dbReference>
<protein>
    <recommendedName>
        <fullName evidence="4">Fibronectin type-III domain-containing protein</fullName>
    </recommendedName>
</protein>
<organism evidence="5 6">
    <name type="scientific">Actinopolyspora erythraea</name>
    <dbReference type="NCBI Taxonomy" id="414996"/>
    <lineage>
        <taxon>Bacteria</taxon>
        <taxon>Bacillati</taxon>
        <taxon>Actinomycetota</taxon>
        <taxon>Actinomycetes</taxon>
        <taxon>Actinopolysporales</taxon>
        <taxon>Actinopolysporaceae</taxon>
        <taxon>Actinopolyspora</taxon>
    </lineage>
</organism>
<dbReference type="InterPro" id="IPR052750">
    <property type="entry name" value="GH18_Chitinase"/>
</dbReference>
<evidence type="ECO:0000313" key="5">
    <source>
        <dbReference type="EMBL" id="KGI79384.1"/>
    </source>
</evidence>
<keyword evidence="2" id="KW-0624">Polysaccharide degradation</keyword>
<dbReference type="CDD" id="cd00063">
    <property type="entry name" value="FN3"/>
    <property type="match status" value="1"/>
</dbReference>
<keyword evidence="6" id="KW-1185">Reference proteome</keyword>
<dbReference type="InterPro" id="IPR003961">
    <property type="entry name" value="FN3_dom"/>
</dbReference>
<reference evidence="5 6" key="1">
    <citation type="journal article" date="2014" name="PLoS ONE">
        <title>Identification and Characterization of a New Erythromycin Biosynthetic Gene Cluster in Actinopolyspora erythraea YIM90600, a Novel Erythronolide-Producing Halophilic Actinomycete Isolated from Salt Field.</title>
        <authorList>
            <person name="Chen D."/>
            <person name="Feng J."/>
            <person name="Huang L."/>
            <person name="Zhang Q."/>
            <person name="Wu J."/>
            <person name="Zhu X."/>
            <person name="Duan Y."/>
            <person name="Xu Z."/>
        </authorList>
    </citation>
    <scope>NUCLEOTIDE SEQUENCE [LARGE SCALE GENOMIC DNA]</scope>
    <source>
        <strain evidence="5 6">YIM90600</strain>
    </source>
</reference>
<dbReference type="SMART" id="SM00060">
    <property type="entry name" value="FN3"/>
    <property type="match status" value="2"/>
</dbReference>
<dbReference type="PROSITE" id="PS50853">
    <property type="entry name" value="FN3"/>
    <property type="match status" value="2"/>
</dbReference>
<dbReference type="PANTHER" id="PTHR42976">
    <property type="entry name" value="BIFUNCTIONAL CHITINASE/LYSOZYME-RELATED"/>
    <property type="match status" value="1"/>
</dbReference>
<evidence type="ECO:0000313" key="6">
    <source>
        <dbReference type="Proteomes" id="UP000029737"/>
    </source>
</evidence>
<dbReference type="InterPro" id="IPR013783">
    <property type="entry name" value="Ig-like_fold"/>
</dbReference>